<sequence length="58" mass="7184">MEYHEPIWCKGLKRMIQKEGFQVLLIDKYKTLNLCPERKFFPLEKFKKSRIQDHTEDR</sequence>
<gene>
    <name evidence="1" type="ORF">BCV72DRAFT_110327</name>
</gene>
<reference evidence="1" key="1">
    <citation type="journal article" date="2016" name="Proc. Natl. Acad. Sci. U.S.A.">
        <title>Lipid metabolic changes in an early divergent fungus govern the establishment of a mutualistic symbiosis with endobacteria.</title>
        <authorList>
            <person name="Lastovetsky O.A."/>
            <person name="Gaspar M.L."/>
            <person name="Mondo S.J."/>
            <person name="LaButti K.M."/>
            <person name="Sandor L."/>
            <person name="Grigoriev I.V."/>
            <person name="Henry S.A."/>
            <person name="Pawlowska T.E."/>
        </authorList>
    </citation>
    <scope>NUCLEOTIDE SEQUENCE [LARGE SCALE GENOMIC DNA]</scope>
    <source>
        <strain evidence="1">ATCC 52814</strain>
    </source>
</reference>
<dbReference type="AlphaFoldDB" id="A0A1X0R5M4"/>
<dbReference type="EMBL" id="KV921906">
    <property type="protein sequence ID" value="ORE07335.1"/>
    <property type="molecule type" value="Genomic_DNA"/>
</dbReference>
<protein>
    <submittedName>
        <fullName evidence="1">Uncharacterized protein</fullName>
    </submittedName>
</protein>
<proteinExistence type="predicted"/>
<dbReference type="VEuPathDB" id="FungiDB:BCV72DRAFT_110327"/>
<dbReference type="Proteomes" id="UP000242414">
    <property type="component" value="Unassembled WGS sequence"/>
</dbReference>
<accession>A0A1X0R5M4</accession>
<organism evidence="1">
    <name type="scientific">Rhizopus microsporus var. microsporus</name>
    <dbReference type="NCBI Taxonomy" id="86635"/>
    <lineage>
        <taxon>Eukaryota</taxon>
        <taxon>Fungi</taxon>
        <taxon>Fungi incertae sedis</taxon>
        <taxon>Mucoromycota</taxon>
        <taxon>Mucoromycotina</taxon>
        <taxon>Mucoromycetes</taxon>
        <taxon>Mucorales</taxon>
        <taxon>Mucorineae</taxon>
        <taxon>Rhizopodaceae</taxon>
        <taxon>Rhizopus</taxon>
    </lineage>
</organism>
<name>A0A1X0R5M4_RHIZD</name>
<evidence type="ECO:0000313" key="1">
    <source>
        <dbReference type="EMBL" id="ORE07335.1"/>
    </source>
</evidence>